<organism evidence="1 2">
    <name type="scientific">Neosartorya fischeri (strain ATCC 1020 / DSM 3700 / CBS 544.65 / FGSC A1164 / JCM 1740 / NRRL 181 / WB 181)</name>
    <name type="common">Aspergillus fischerianus</name>
    <dbReference type="NCBI Taxonomy" id="331117"/>
    <lineage>
        <taxon>Eukaryota</taxon>
        <taxon>Fungi</taxon>
        <taxon>Dikarya</taxon>
        <taxon>Ascomycota</taxon>
        <taxon>Pezizomycotina</taxon>
        <taxon>Eurotiomycetes</taxon>
        <taxon>Eurotiomycetidae</taxon>
        <taxon>Eurotiales</taxon>
        <taxon>Aspergillaceae</taxon>
        <taxon>Aspergillus</taxon>
        <taxon>Aspergillus subgen. Fumigati</taxon>
    </lineage>
</organism>
<dbReference type="RefSeq" id="XP_001264376.1">
    <property type="nucleotide sequence ID" value="XM_001264375.1"/>
</dbReference>
<name>A1D236_NEOFI</name>
<sequence length="105" mass="11993">MSGVLQAQGLQLRFSDFKAAVQTYGKTPHVACITEWGHIRFVGELKVPWVTEHSLTVALRDVAMYSGKSPNTCMRDLDLRYGFISTYNQTIFLRQHQDPMTGWEI</sequence>
<evidence type="ECO:0000313" key="1">
    <source>
        <dbReference type="EMBL" id="EAW22479.1"/>
    </source>
</evidence>
<dbReference type="KEGG" id="nfi:NFIA_011680"/>
<dbReference type="HOGENOM" id="CLU_2237290_0_0_1"/>
<dbReference type="OrthoDB" id="2156052at2759"/>
<dbReference type="GeneID" id="4591031"/>
<keyword evidence="2" id="KW-1185">Reference proteome</keyword>
<accession>A1D236</accession>
<dbReference type="Proteomes" id="UP000006702">
    <property type="component" value="Unassembled WGS sequence"/>
</dbReference>
<protein>
    <submittedName>
        <fullName evidence="1">Uncharacterized protein</fullName>
    </submittedName>
</protein>
<gene>
    <name evidence="1" type="ORF">NFIA_011680</name>
</gene>
<dbReference type="EMBL" id="DS027688">
    <property type="protein sequence ID" value="EAW22479.1"/>
    <property type="molecule type" value="Genomic_DNA"/>
</dbReference>
<dbReference type="AlphaFoldDB" id="A1D236"/>
<proteinExistence type="predicted"/>
<dbReference type="VEuPathDB" id="FungiDB:NFIA_011680"/>
<reference evidence="2" key="1">
    <citation type="journal article" date="2008" name="PLoS Genet.">
        <title>Genomic islands in the pathogenic filamentous fungus Aspergillus fumigatus.</title>
        <authorList>
            <person name="Fedorova N.D."/>
            <person name="Khaldi N."/>
            <person name="Joardar V.S."/>
            <person name="Maiti R."/>
            <person name="Amedeo P."/>
            <person name="Anderson M.J."/>
            <person name="Crabtree J."/>
            <person name="Silva J.C."/>
            <person name="Badger J.H."/>
            <person name="Albarraq A."/>
            <person name="Angiuoli S."/>
            <person name="Bussey H."/>
            <person name="Bowyer P."/>
            <person name="Cotty P.J."/>
            <person name="Dyer P.S."/>
            <person name="Egan A."/>
            <person name="Galens K."/>
            <person name="Fraser-Liggett C.M."/>
            <person name="Haas B.J."/>
            <person name="Inman J.M."/>
            <person name="Kent R."/>
            <person name="Lemieux S."/>
            <person name="Malavazi I."/>
            <person name="Orvis J."/>
            <person name="Roemer T."/>
            <person name="Ronning C.M."/>
            <person name="Sundaram J.P."/>
            <person name="Sutton G."/>
            <person name="Turner G."/>
            <person name="Venter J.C."/>
            <person name="White O.R."/>
            <person name="Whitty B.R."/>
            <person name="Youngman P."/>
            <person name="Wolfe K.H."/>
            <person name="Goldman G.H."/>
            <person name="Wortman J.R."/>
            <person name="Jiang B."/>
            <person name="Denning D.W."/>
            <person name="Nierman W.C."/>
        </authorList>
    </citation>
    <scope>NUCLEOTIDE SEQUENCE [LARGE SCALE GENOMIC DNA]</scope>
    <source>
        <strain evidence="2">ATCC 1020 / DSM 3700 / CBS 544.65 / FGSC A1164 / JCM 1740 / NRRL 181 / WB 181</strain>
    </source>
</reference>
<evidence type="ECO:0000313" key="2">
    <source>
        <dbReference type="Proteomes" id="UP000006702"/>
    </source>
</evidence>